<sequence>MSWLEGTVPCSGSNVLADLPDHVTWEGLHLEVQRRHGKPIHIVPAPAGLGQDVTGLWLEKAEQSWIFHAAGESELLRRHVILHEYGHILLMHGGCELTLGNAFSHIGGSRRIKTLLGRSSIWTAQEVAAEDAATRLASRLTQKVDPLLEAF</sequence>
<evidence type="ECO:0000313" key="2">
    <source>
        <dbReference type="Proteomes" id="UP000321155"/>
    </source>
</evidence>
<comment type="caution">
    <text evidence="1">The sequence shown here is derived from an EMBL/GenBank/DDBJ whole genome shotgun (WGS) entry which is preliminary data.</text>
</comment>
<gene>
    <name evidence="1" type="ORF">KFL01_14700</name>
</gene>
<accession>A0ABQ0X943</accession>
<organism evidence="1 2">
    <name type="scientific">Kocuria flava</name>
    <dbReference type="NCBI Taxonomy" id="446860"/>
    <lineage>
        <taxon>Bacteria</taxon>
        <taxon>Bacillati</taxon>
        <taxon>Actinomycetota</taxon>
        <taxon>Actinomycetes</taxon>
        <taxon>Micrococcales</taxon>
        <taxon>Micrococcaceae</taxon>
        <taxon>Kocuria</taxon>
    </lineage>
</organism>
<reference evidence="1 2" key="1">
    <citation type="submission" date="2019-07" db="EMBL/GenBank/DDBJ databases">
        <title>Whole genome shotgun sequence of Kocuria flava NBRC 107626.</title>
        <authorList>
            <person name="Hosoyama A."/>
            <person name="Uohara A."/>
            <person name="Ohji S."/>
            <person name="Ichikawa N."/>
        </authorList>
    </citation>
    <scope>NUCLEOTIDE SEQUENCE [LARGE SCALE GENOMIC DNA]</scope>
    <source>
        <strain evidence="1 2">NBRC 107626</strain>
    </source>
</reference>
<dbReference type="EMBL" id="BJZR01000033">
    <property type="protein sequence ID" value="GEO92164.1"/>
    <property type="molecule type" value="Genomic_DNA"/>
</dbReference>
<evidence type="ECO:0000313" key="1">
    <source>
        <dbReference type="EMBL" id="GEO92164.1"/>
    </source>
</evidence>
<keyword evidence="2" id="KW-1185">Reference proteome</keyword>
<proteinExistence type="predicted"/>
<protein>
    <recommendedName>
        <fullName evidence="3">IrrE N-terminal-like domain-containing protein</fullName>
    </recommendedName>
</protein>
<evidence type="ECO:0008006" key="3">
    <source>
        <dbReference type="Google" id="ProtNLM"/>
    </source>
</evidence>
<name>A0ABQ0X943_9MICC</name>
<dbReference type="Proteomes" id="UP000321155">
    <property type="component" value="Unassembled WGS sequence"/>
</dbReference>